<dbReference type="NCBIfam" id="TIGR04353">
    <property type="entry name" value="PqqD_rel_X"/>
    <property type="match status" value="1"/>
</dbReference>
<dbReference type="RefSeq" id="WP_147043501.1">
    <property type="nucleotide sequence ID" value="NZ_BAABIR010000001.1"/>
</dbReference>
<dbReference type="Proteomes" id="UP000321249">
    <property type="component" value="Unassembled WGS sequence"/>
</dbReference>
<organism evidence="1 2">
    <name type="scientific">Allosphingosinicella ginsenosidimutans</name>
    <dbReference type="NCBI Taxonomy" id="1176539"/>
    <lineage>
        <taxon>Bacteria</taxon>
        <taxon>Pseudomonadati</taxon>
        <taxon>Pseudomonadota</taxon>
        <taxon>Alphaproteobacteria</taxon>
        <taxon>Sphingomonadales</taxon>
        <taxon>Sphingomonadaceae</taxon>
        <taxon>Allosphingosinicella</taxon>
    </lineage>
</organism>
<sequence length="92" mass="9476">MAPLRYLADPPEDVRAVALDGLSVLYHVPSGTTHIVASPAPEILAALREGPADVAELLARLAAHFDVEGDDAAAAIGARLGELEAAGLVRRA</sequence>
<reference evidence="1 2" key="1">
    <citation type="journal article" date="2015" name="J. Microbiol.">
        <title>Sphingosinicella ginsenosidimutans sp. nov., with ginsenoside converting activity.</title>
        <authorList>
            <person name="Kim J.K."/>
            <person name="Kang M.S."/>
            <person name="Park S.C."/>
            <person name="Kim K.M."/>
            <person name="Choi K."/>
            <person name="Yoon M.H."/>
            <person name="Im W.T."/>
        </authorList>
    </citation>
    <scope>NUCLEOTIDE SEQUENCE [LARGE SCALE GENOMIC DNA]</scope>
    <source>
        <strain evidence="1 2">BS-11</strain>
    </source>
</reference>
<dbReference type="AlphaFoldDB" id="A0A5C6TW52"/>
<name>A0A5C6TW52_9SPHN</name>
<comment type="caution">
    <text evidence="1">The sequence shown here is derived from an EMBL/GenBank/DDBJ whole genome shotgun (WGS) entry which is preliminary data.</text>
</comment>
<proteinExistence type="predicted"/>
<dbReference type="Pfam" id="PF05402">
    <property type="entry name" value="PqqD"/>
    <property type="match status" value="1"/>
</dbReference>
<evidence type="ECO:0000313" key="1">
    <source>
        <dbReference type="EMBL" id="TXC64095.1"/>
    </source>
</evidence>
<keyword evidence="2" id="KW-1185">Reference proteome</keyword>
<gene>
    <name evidence="1" type="ORF">FRZ32_10755</name>
</gene>
<dbReference type="InterPro" id="IPR027599">
    <property type="entry name" value="PqqD-rel_X"/>
</dbReference>
<dbReference type="EMBL" id="VOQQ01000001">
    <property type="protein sequence ID" value="TXC64095.1"/>
    <property type="molecule type" value="Genomic_DNA"/>
</dbReference>
<dbReference type="OrthoDB" id="7475313at2"/>
<evidence type="ECO:0000313" key="2">
    <source>
        <dbReference type="Proteomes" id="UP000321249"/>
    </source>
</evidence>
<protein>
    <submittedName>
        <fullName evidence="1">HPr-rel-A system PqqD family peptide chaperone</fullName>
    </submittedName>
</protein>
<dbReference type="Gene3D" id="1.10.10.1150">
    <property type="entry name" value="Coenzyme PQQ synthesis protein D (PqqD)"/>
    <property type="match status" value="1"/>
</dbReference>
<dbReference type="InterPro" id="IPR041881">
    <property type="entry name" value="PqqD_sf"/>
</dbReference>
<dbReference type="InterPro" id="IPR008792">
    <property type="entry name" value="PQQD"/>
</dbReference>
<accession>A0A5C6TW52</accession>